<evidence type="ECO:0008006" key="4">
    <source>
        <dbReference type="Google" id="ProtNLM"/>
    </source>
</evidence>
<sequence length="179" mass="20553">MKEEEFGEASMKKIFRWALIYLLLVIGLFLILVGVNWYLIKQKDVRLGMARPMFPYTKYSQNELDKMYPQYLNENVPTRVTPEETYAKLLAALKAGDLEKASQQFTAEQQSEWLKSLEKIKEGALLDDMIGDLDQKLNKENAGGSIAQYNIGIKQEGKIWAHAINFVKDSNGDWKIKSL</sequence>
<evidence type="ECO:0000256" key="1">
    <source>
        <dbReference type="SAM" id="Phobius"/>
    </source>
</evidence>
<evidence type="ECO:0000313" key="2">
    <source>
        <dbReference type="EMBL" id="KKR97422.1"/>
    </source>
</evidence>
<comment type="caution">
    <text evidence="2">The sequence shown here is derived from an EMBL/GenBank/DDBJ whole genome shotgun (WGS) entry which is preliminary data.</text>
</comment>
<accession>A0A0G0YAU3</accession>
<feature type="transmembrane region" description="Helical" evidence="1">
    <location>
        <begin position="14"/>
        <end position="39"/>
    </location>
</feature>
<organism evidence="2 3">
    <name type="scientific">Candidatus Magasanikbacteria bacterium GW2011_GWC2_41_17</name>
    <dbReference type="NCBI Taxonomy" id="1619048"/>
    <lineage>
        <taxon>Bacteria</taxon>
        <taxon>Candidatus Magasanikiibacteriota</taxon>
    </lineage>
</organism>
<keyword evidence="1" id="KW-0812">Transmembrane</keyword>
<dbReference type="EMBL" id="LCAV01000031">
    <property type="protein sequence ID" value="KKR97422.1"/>
    <property type="molecule type" value="Genomic_DNA"/>
</dbReference>
<name>A0A0G0YAU3_9BACT</name>
<keyword evidence="1" id="KW-0472">Membrane</keyword>
<proteinExistence type="predicted"/>
<dbReference type="Proteomes" id="UP000034108">
    <property type="component" value="Unassembled WGS sequence"/>
</dbReference>
<dbReference type="STRING" id="1619048.UU49_C0031G0004"/>
<reference evidence="2 3" key="1">
    <citation type="journal article" date="2015" name="Nature">
        <title>rRNA introns, odd ribosomes, and small enigmatic genomes across a large radiation of phyla.</title>
        <authorList>
            <person name="Brown C.T."/>
            <person name="Hug L.A."/>
            <person name="Thomas B.C."/>
            <person name="Sharon I."/>
            <person name="Castelle C.J."/>
            <person name="Singh A."/>
            <person name="Wilkins M.J."/>
            <person name="Williams K.H."/>
            <person name="Banfield J.F."/>
        </authorList>
    </citation>
    <scope>NUCLEOTIDE SEQUENCE [LARGE SCALE GENOMIC DNA]</scope>
</reference>
<keyword evidence="1" id="KW-1133">Transmembrane helix</keyword>
<gene>
    <name evidence="2" type="ORF">UU49_C0031G0004</name>
</gene>
<dbReference type="AlphaFoldDB" id="A0A0G0YAU3"/>
<evidence type="ECO:0000313" key="3">
    <source>
        <dbReference type="Proteomes" id="UP000034108"/>
    </source>
</evidence>
<protein>
    <recommendedName>
        <fullName evidence="4">DUF4878 domain-containing protein</fullName>
    </recommendedName>
</protein>